<protein>
    <submittedName>
        <fullName evidence="1">TLD-domain-containing protein</fullName>
    </submittedName>
</protein>
<organism evidence="1 2">
    <name type="scientific">Irpex rosettiformis</name>
    <dbReference type="NCBI Taxonomy" id="378272"/>
    <lineage>
        <taxon>Eukaryota</taxon>
        <taxon>Fungi</taxon>
        <taxon>Dikarya</taxon>
        <taxon>Basidiomycota</taxon>
        <taxon>Agaricomycotina</taxon>
        <taxon>Agaricomycetes</taxon>
        <taxon>Polyporales</taxon>
        <taxon>Irpicaceae</taxon>
        <taxon>Irpex</taxon>
    </lineage>
</organism>
<name>A0ACB8TTZ3_9APHY</name>
<evidence type="ECO:0000313" key="2">
    <source>
        <dbReference type="Proteomes" id="UP001055072"/>
    </source>
</evidence>
<dbReference type="EMBL" id="MU274930">
    <property type="protein sequence ID" value="KAI0085506.1"/>
    <property type="molecule type" value="Genomic_DNA"/>
</dbReference>
<comment type="caution">
    <text evidence="1">The sequence shown here is derived from an EMBL/GenBank/DDBJ whole genome shotgun (WGS) entry which is preliminary data.</text>
</comment>
<reference evidence="1" key="1">
    <citation type="journal article" date="2021" name="Environ. Microbiol.">
        <title>Gene family expansions and transcriptome signatures uncover fungal adaptations to wood decay.</title>
        <authorList>
            <person name="Hage H."/>
            <person name="Miyauchi S."/>
            <person name="Viragh M."/>
            <person name="Drula E."/>
            <person name="Min B."/>
            <person name="Chaduli D."/>
            <person name="Navarro D."/>
            <person name="Favel A."/>
            <person name="Norest M."/>
            <person name="Lesage-Meessen L."/>
            <person name="Balint B."/>
            <person name="Merenyi Z."/>
            <person name="de Eugenio L."/>
            <person name="Morin E."/>
            <person name="Martinez A.T."/>
            <person name="Baldrian P."/>
            <person name="Stursova M."/>
            <person name="Martinez M.J."/>
            <person name="Novotny C."/>
            <person name="Magnuson J.K."/>
            <person name="Spatafora J.W."/>
            <person name="Maurice S."/>
            <person name="Pangilinan J."/>
            <person name="Andreopoulos W."/>
            <person name="LaButti K."/>
            <person name="Hundley H."/>
            <person name="Na H."/>
            <person name="Kuo A."/>
            <person name="Barry K."/>
            <person name="Lipzen A."/>
            <person name="Henrissat B."/>
            <person name="Riley R."/>
            <person name="Ahrendt S."/>
            <person name="Nagy L.G."/>
            <person name="Grigoriev I.V."/>
            <person name="Martin F."/>
            <person name="Rosso M.N."/>
        </authorList>
    </citation>
    <scope>NUCLEOTIDE SEQUENCE</scope>
    <source>
        <strain evidence="1">CBS 384.51</strain>
    </source>
</reference>
<dbReference type="Proteomes" id="UP001055072">
    <property type="component" value="Unassembled WGS sequence"/>
</dbReference>
<keyword evidence="2" id="KW-1185">Reference proteome</keyword>
<proteinExistence type="predicted"/>
<accession>A0ACB8TTZ3</accession>
<evidence type="ECO:0000313" key="1">
    <source>
        <dbReference type="EMBL" id="KAI0085506.1"/>
    </source>
</evidence>
<sequence>MSSLLSRPQPPPPRPKTPDYEVYGSPPPSLARVSTISGPSITHGTPFGAQPYIPPSGAPGFAGDRTWDKGFQFDKENVERASLKLAGRKEVTVGVLTVAIADKLRPYLPALKRLARSWSLLYSLDQHGISLNTLYTRCEAHTGGALLIMRDSNDAMFGVWMGEGIRQCKGSYYGSGESFLFRVLSDDGVRVYKWTGKNDYVALCEAEYISFGGGDGHYGLYLDDTLSDGSSARCPTFDNEPLCSAGPRQGENVTFECVGLEVWGVG</sequence>
<gene>
    <name evidence="1" type="ORF">BDY19DRAFT_896553</name>
</gene>